<dbReference type="CDD" id="cd13959">
    <property type="entry name" value="PT_UbiA_COQ2"/>
    <property type="match status" value="1"/>
</dbReference>
<evidence type="ECO:0000256" key="5">
    <source>
        <dbReference type="ARBA" id="ARBA00022692"/>
    </source>
</evidence>
<dbReference type="Proteomes" id="UP000836788">
    <property type="component" value="Chromosome 12"/>
</dbReference>
<feature type="transmembrane region" description="Helical" evidence="8">
    <location>
        <begin position="282"/>
        <end position="299"/>
    </location>
</feature>
<dbReference type="UniPathway" id="UPA00232"/>
<feature type="non-terminal residue" evidence="9">
    <location>
        <position position="1"/>
    </location>
</feature>
<sequence length="300" mass="32996">TWIDTYLPSTWKPYARLARMDKPIGTWLLLWPCYWSTALATSPGVGSLPDPSLLALFGVGAVVMRGAGCTINDIWDADVDRQVSRTSSRPLASGAVTQSQAWAFLAAQLTTGLAVLLSLPHTMYCFYWGAASLPLVVAYPAMKRFFPYPQLVLGLTFNWGAWMGWAATHGSMDFAVVGPLYMSGITWTLVYDTIYAHQDKVEDRQLGLQSTALTFGEDNQQRRILHGLAMATYLQWMLVGHQAELAAVYYAGITAAYGHLAWQVQSADFNEPHNVMTRFRSNSAVGALVFGSLVAGTYFS</sequence>
<evidence type="ECO:0000256" key="6">
    <source>
        <dbReference type="ARBA" id="ARBA00022989"/>
    </source>
</evidence>
<comment type="cofactor">
    <cofactor evidence="1">
        <name>Mg(2+)</name>
        <dbReference type="ChEBI" id="CHEBI:18420"/>
    </cofactor>
</comment>
<dbReference type="Gene3D" id="1.10.357.140">
    <property type="entry name" value="UbiA prenyltransferase"/>
    <property type="match status" value="1"/>
</dbReference>
<dbReference type="Pfam" id="PF01040">
    <property type="entry name" value="UbiA"/>
    <property type="match status" value="1"/>
</dbReference>
<dbReference type="FunFam" id="1.20.120.1780:FF:000001">
    <property type="entry name" value="4-hydroxybenzoate octaprenyltransferase"/>
    <property type="match status" value="1"/>
</dbReference>
<evidence type="ECO:0000256" key="1">
    <source>
        <dbReference type="ARBA" id="ARBA00001946"/>
    </source>
</evidence>
<keyword evidence="4" id="KW-0808">Transferase</keyword>
<dbReference type="PANTHER" id="PTHR11048:SF28">
    <property type="entry name" value="4-HYDROXYBENZOATE POLYPRENYLTRANSFERASE, MITOCHONDRIAL"/>
    <property type="match status" value="1"/>
</dbReference>
<reference evidence="9" key="1">
    <citation type="submission" date="2022-02" db="EMBL/GenBank/DDBJ databases">
        <authorList>
            <person name="Giguere J D."/>
        </authorList>
    </citation>
    <scope>NUCLEOTIDE SEQUENCE</scope>
    <source>
        <strain evidence="9">CCAP 1055/1</strain>
    </source>
</reference>
<dbReference type="InterPro" id="IPR000537">
    <property type="entry name" value="UbiA_prenyltransferase"/>
</dbReference>
<dbReference type="InterPro" id="IPR006370">
    <property type="entry name" value="HB_polyprenyltransferase-like"/>
</dbReference>
<comment type="subcellular location">
    <subcellularLocation>
        <location evidence="2">Membrane</location>
        <topology evidence="2">Multi-pass membrane protein</topology>
    </subcellularLocation>
</comment>
<evidence type="ECO:0000256" key="8">
    <source>
        <dbReference type="SAM" id="Phobius"/>
    </source>
</evidence>
<dbReference type="InterPro" id="IPR039653">
    <property type="entry name" value="Prenyltransferase"/>
</dbReference>
<evidence type="ECO:0000256" key="2">
    <source>
        <dbReference type="ARBA" id="ARBA00004141"/>
    </source>
</evidence>
<proteinExistence type="inferred from homology"/>
<feature type="transmembrane region" description="Helical" evidence="8">
    <location>
        <begin position="95"/>
        <end position="117"/>
    </location>
</feature>
<organism evidence="9">
    <name type="scientific">Phaeodactylum tricornutum</name>
    <name type="common">Diatom</name>
    <dbReference type="NCBI Taxonomy" id="2850"/>
    <lineage>
        <taxon>Eukaryota</taxon>
        <taxon>Sar</taxon>
        <taxon>Stramenopiles</taxon>
        <taxon>Ochrophyta</taxon>
        <taxon>Bacillariophyta</taxon>
        <taxon>Bacillariophyceae</taxon>
        <taxon>Bacillariophycidae</taxon>
        <taxon>Naviculales</taxon>
        <taxon>Phaeodactylaceae</taxon>
        <taxon>Phaeodactylum</taxon>
    </lineage>
</organism>
<dbReference type="FunFam" id="1.10.357.140:FF:000003">
    <property type="entry name" value="4-hydroxybenzoate polyprenyltransferase, mitochondrial"/>
    <property type="match status" value="1"/>
</dbReference>
<dbReference type="HAMAP" id="MF_01635">
    <property type="entry name" value="UbiA"/>
    <property type="match status" value="1"/>
</dbReference>
<feature type="transmembrane region" description="Helical" evidence="8">
    <location>
        <begin position="24"/>
        <end position="41"/>
    </location>
</feature>
<dbReference type="GO" id="GO:0006744">
    <property type="term" value="P:ubiquinone biosynthetic process"/>
    <property type="evidence" value="ECO:0007669"/>
    <property type="project" value="UniProtKB-UniPathway"/>
</dbReference>
<feature type="transmembrane region" description="Helical" evidence="8">
    <location>
        <begin position="53"/>
        <end position="75"/>
    </location>
</feature>
<keyword evidence="5 8" id="KW-0812">Transmembrane</keyword>
<protein>
    <submittedName>
        <fullName evidence="9">Uncharacterized protein</fullName>
    </submittedName>
</protein>
<dbReference type="Gene3D" id="1.20.120.1780">
    <property type="entry name" value="UbiA prenyltransferase"/>
    <property type="match status" value="1"/>
</dbReference>
<evidence type="ECO:0000256" key="4">
    <source>
        <dbReference type="ARBA" id="ARBA00022679"/>
    </source>
</evidence>
<dbReference type="InterPro" id="IPR044878">
    <property type="entry name" value="UbiA_sf"/>
</dbReference>
<dbReference type="EMBL" id="OU594953">
    <property type="protein sequence ID" value="CAG9279629.1"/>
    <property type="molecule type" value="Genomic_DNA"/>
</dbReference>
<dbReference type="GO" id="GO:0005743">
    <property type="term" value="C:mitochondrial inner membrane"/>
    <property type="evidence" value="ECO:0007669"/>
    <property type="project" value="TreeGrafter"/>
</dbReference>
<evidence type="ECO:0000256" key="7">
    <source>
        <dbReference type="ARBA" id="ARBA00023136"/>
    </source>
</evidence>
<dbReference type="PANTHER" id="PTHR11048">
    <property type="entry name" value="PRENYLTRANSFERASES"/>
    <property type="match status" value="1"/>
</dbReference>
<evidence type="ECO:0000313" key="9">
    <source>
        <dbReference type="EMBL" id="CAG9279629.1"/>
    </source>
</evidence>
<keyword evidence="6 8" id="KW-1133">Transmembrane helix</keyword>
<evidence type="ECO:0000256" key="3">
    <source>
        <dbReference type="ARBA" id="ARBA00005985"/>
    </source>
</evidence>
<comment type="similarity">
    <text evidence="3">Belongs to the UbiA prenyltransferase family.</text>
</comment>
<gene>
    <name evidence="9" type="ORF">PTTT1_LOCUS10690</name>
</gene>
<keyword evidence="7 8" id="KW-0472">Membrane</keyword>
<name>A0A8J9X188_PHATR</name>
<dbReference type="GO" id="GO:0004659">
    <property type="term" value="F:prenyltransferase activity"/>
    <property type="evidence" value="ECO:0007669"/>
    <property type="project" value="InterPro"/>
</dbReference>
<feature type="transmembrane region" description="Helical" evidence="8">
    <location>
        <begin position="124"/>
        <end position="142"/>
    </location>
</feature>
<dbReference type="AlphaFoldDB" id="A0A8J9X188"/>
<dbReference type="NCBIfam" id="TIGR01474">
    <property type="entry name" value="ubiA_proteo"/>
    <property type="match status" value="1"/>
</dbReference>
<accession>A0A8J9X188</accession>